<evidence type="ECO:0000313" key="3">
    <source>
        <dbReference type="EMBL" id="QIK38906.1"/>
    </source>
</evidence>
<dbReference type="PANTHER" id="PTHR35894">
    <property type="entry name" value="GENERAL SECRETION PATHWAY PROTEIN A-RELATED"/>
    <property type="match status" value="1"/>
</dbReference>
<feature type="domain" description="AAA+ ATPase" evidence="2">
    <location>
        <begin position="42"/>
        <end position="185"/>
    </location>
</feature>
<feature type="region of interest" description="Disordered" evidence="1">
    <location>
        <begin position="368"/>
        <end position="388"/>
    </location>
</feature>
<dbReference type="InterPro" id="IPR003593">
    <property type="entry name" value="AAA+_ATPase"/>
</dbReference>
<dbReference type="InterPro" id="IPR052026">
    <property type="entry name" value="ExeA_AAA_ATPase_DNA-bind"/>
</dbReference>
<dbReference type="SMART" id="SM00382">
    <property type="entry name" value="AAA"/>
    <property type="match status" value="1"/>
</dbReference>
<sequence length="595" mass="65581">MYANYFGLKEPSFSIAPDPHYLFLSDQHREALAHLLYGASENGGFVLLTGEVGTGKTTVCRAFLEQLPEGVDVALILNPVQSPNELLTNICEEFHIPLPRGKRTNKVLIDALTQYLLSAYANGRRPLLIIDEAQHLPRQALEQVRLLTNLETTKHKLLQIFLIGQPELRRMLEMRPLRQLNQRITARYHLTPLDLDETREYIHHRLAVAGVERPLFSERAIRRIYDYSGGVPRLINILCDRALLGACVTRHPQVDAGIVVQAAREVRGEPVDRSWLHSPRALAVLAVGLFTAATLMGLFAHRWLTPERRVVLADWWQGEVPFTAIWSQTQSAALTFSTGATSEGAASPANPAGPLADVQAAAVPTPDPALIDQQAPAPGASPQPTITDLALPEPEAMRLLLRRWGLDVRTLGPGDPCEHIRPFGLGCEWEQGRLSHVRFFNLPALLRLNQSEAEPRYLVLSGLSGETAQIDRATGEAVRVPVAALESAWSGDYRLIWPLPPSGAHLIRPGTMGEEARWLRELLARVPGLEMLPGPADRFDVTLESALRAFQLAKGLTPDGIAGPRTLIALYQAVGLEHLPQLAPETARQTLDIAP</sequence>
<evidence type="ECO:0000256" key="1">
    <source>
        <dbReference type="SAM" id="MobiDB-lite"/>
    </source>
</evidence>
<dbReference type="InterPro" id="IPR036365">
    <property type="entry name" value="PGBD-like_sf"/>
</dbReference>
<feature type="compositionally biased region" description="Low complexity" evidence="1">
    <location>
        <begin position="373"/>
        <end position="384"/>
    </location>
</feature>
<dbReference type="Pfam" id="PF13401">
    <property type="entry name" value="AAA_22"/>
    <property type="match status" value="1"/>
</dbReference>
<dbReference type="InterPro" id="IPR027417">
    <property type="entry name" value="P-loop_NTPase"/>
</dbReference>
<reference evidence="4" key="1">
    <citation type="submission" date="2020-01" db="EMBL/GenBank/DDBJ databases">
        <title>Caldichromatium gen. nov., sp. nov., a thermophilic purple sulfur bacterium member of the family Chromatiaceae isolated from Nakabusa hot spring, Japan.</title>
        <authorList>
            <person name="Saini M.K."/>
            <person name="Hanada S."/>
            <person name="Tank M."/>
        </authorList>
    </citation>
    <scope>NUCLEOTIDE SEQUENCE [LARGE SCALE GENOMIC DNA]</scope>
    <source>
        <strain evidence="4">No.7</strain>
    </source>
</reference>
<dbReference type="Gene3D" id="3.40.50.300">
    <property type="entry name" value="P-loop containing nucleotide triphosphate hydrolases"/>
    <property type="match status" value="1"/>
</dbReference>
<dbReference type="Gene3D" id="3.90.70.10">
    <property type="entry name" value="Cysteine proteinases"/>
    <property type="match status" value="1"/>
</dbReference>
<proteinExistence type="predicted"/>
<evidence type="ECO:0000313" key="4">
    <source>
        <dbReference type="Proteomes" id="UP000502699"/>
    </source>
</evidence>
<gene>
    <name evidence="3" type="ORF">GWK36_13955</name>
</gene>
<dbReference type="AlphaFoldDB" id="A0A6G7VGA2"/>
<dbReference type="InterPro" id="IPR002477">
    <property type="entry name" value="Peptidoglycan-bd-like"/>
</dbReference>
<accession>A0A6G7VGA2</accession>
<evidence type="ECO:0000259" key="2">
    <source>
        <dbReference type="SMART" id="SM00382"/>
    </source>
</evidence>
<dbReference type="InterPro" id="IPR049945">
    <property type="entry name" value="AAA_22"/>
</dbReference>
<organism evidence="3 4">
    <name type="scientific">Caldichromatium japonicum</name>
    <dbReference type="NCBI Taxonomy" id="2699430"/>
    <lineage>
        <taxon>Bacteria</taxon>
        <taxon>Pseudomonadati</taxon>
        <taxon>Pseudomonadota</taxon>
        <taxon>Gammaproteobacteria</taxon>
        <taxon>Chromatiales</taxon>
        <taxon>Chromatiaceae</taxon>
        <taxon>Caldichromatium</taxon>
    </lineage>
</organism>
<dbReference type="EMBL" id="CP048029">
    <property type="protein sequence ID" value="QIK38906.1"/>
    <property type="molecule type" value="Genomic_DNA"/>
</dbReference>
<dbReference type="InterPro" id="IPR036366">
    <property type="entry name" value="PGBDSf"/>
</dbReference>
<dbReference type="GO" id="GO:0016887">
    <property type="term" value="F:ATP hydrolysis activity"/>
    <property type="evidence" value="ECO:0007669"/>
    <property type="project" value="InterPro"/>
</dbReference>
<dbReference type="Gene3D" id="1.10.101.10">
    <property type="entry name" value="PGBD-like superfamily/PGBD"/>
    <property type="match status" value="1"/>
</dbReference>
<protein>
    <submittedName>
        <fullName evidence="3">AAA family ATPase</fullName>
    </submittedName>
</protein>
<dbReference type="RefSeq" id="WP_166272028.1">
    <property type="nucleotide sequence ID" value="NZ_CP048029.1"/>
</dbReference>
<dbReference type="SUPFAM" id="SSF47090">
    <property type="entry name" value="PGBD-like"/>
    <property type="match status" value="1"/>
</dbReference>
<dbReference type="Proteomes" id="UP000502699">
    <property type="component" value="Chromosome"/>
</dbReference>
<dbReference type="Pfam" id="PF01471">
    <property type="entry name" value="PG_binding_1"/>
    <property type="match status" value="1"/>
</dbReference>
<name>A0A6G7VGA2_9GAMM</name>
<dbReference type="CDD" id="cd00009">
    <property type="entry name" value="AAA"/>
    <property type="match status" value="1"/>
</dbReference>
<dbReference type="SUPFAM" id="SSF52540">
    <property type="entry name" value="P-loop containing nucleoside triphosphate hydrolases"/>
    <property type="match status" value="1"/>
</dbReference>
<keyword evidence="4" id="KW-1185">Reference proteome</keyword>
<dbReference type="PANTHER" id="PTHR35894:SF1">
    <property type="entry name" value="PHOSPHORIBULOKINASE _ URIDINE KINASE FAMILY"/>
    <property type="match status" value="1"/>
</dbReference>
<dbReference type="KEGG" id="cjap:GWK36_13955"/>